<evidence type="ECO:0000313" key="2">
    <source>
        <dbReference type="Proteomes" id="UP000555103"/>
    </source>
</evidence>
<sequence length="77" mass="8909">MLNDSETSSVSKEILRSTQNDKIHNKSLLTQSLVLSRAKDFTPLHVLVFYYQNPQSLSILKSIIKKNKDYEVQRKIS</sequence>
<protein>
    <recommendedName>
        <fullName evidence="3">Ankyrin repeat protein</fullName>
    </recommendedName>
</protein>
<gene>
    <name evidence="1" type="ORF">GGR21_000410</name>
</gene>
<organism evidence="1 2">
    <name type="scientific">Dysgonomonas hofstadii</name>
    <dbReference type="NCBI Taxonomy" id="637886"/>
    <lineage>
        <taxon>Bacteria</taxon>
        <taxon>Pseudomonadati</taxon>
        <taxon>Bacteroidota</taxon>
        <taxon>Bacteroidia</taxon>
        <taxon>Bacteroidales</taxon>
        <taxon>Dysgonomonadaceae</taxon>
        <taxon>Dysgonomonas</taxon>
    </lineage>
</organism>
<dbReference type="AlphaFoldDB" id="A0A840CNF3"/>
<comment type="caution">
    <text evidence="1">The sequence shown here is derived from an EMBL/GenBank/DDBJ whole genome shotgun (WGS) entry which is preliminary data.</text>
</comment>
<accession>A0A840CNF3</accession>
<name>A0A840CNF3_9BACT</name>
<dbReference type="EMBL" id="JACIEP010000001">
    <property type="protein sequence ID" value="MBB4034525.1"/>
    <property type="molecule type" value="Genomic_DNA"/>
</dbReference>
<keyword evidence="2" id="KW-1185">Reference proteome</keyword>
<proteinExistence type="predicted"/>
<evidence type="ECO:0008006" key="3">
    <source>
        <dbReference type="Google" id="ProtNLM"/>
    </source>
</evidence>
<reference evidence="1 2" key="1">
    <citation type="submission" date="2020-08" db="EMBL/GenBank/DDBJ databases">
        <title>Genomic Encyclopedia of Type Strains, Phase IV (KMG-IV): sequencing the most valuable type-strain genomes for metagenomic binning, comparative biology and taxonomic classification.</title>
        <authorList>
            <person name="Goeker M."/>
        </authorList>
    </citation>
    <scope>NUCLEOTIDE SEQUENCE [LARGE SCALE GENOMIC DNA]</scope>
    <source>
        <strain evidence="1 2">DSM 104969</strain>
    </source>
</reference>
<evidence type="ECO:0000313" key="1">
    <source>
        <dbReference type="EMBL" id="MBB4034525.1"/>
    </source>
</evidence>
<dbReference type="Proteomes" id="UP000555103">
    <property type="component" value="Unassembled WGS sequence"/>
</dbReference>